<evidence type="ECO:0000256" key="9">
    <source>
        <dbReference type="ARBA" id="ARBA00023136"/>
    </source>
</evidence>
<reference evidence="14 15" key="1">
    <citation type="submission" date="2024-04" db="EMBL/GenBank/DDBJ databases">
        <title>The reference genome of an endangered Asteraceae, Deinandra increscens subsp. villosa, native to the Central Coast of California.</title>
        <authorList>
            <person name="Guilliams M."/>
            <person name="Hasenstab-Lehman K."/>
            <person name="Meyer R."/>
            <person name="Mcevoy S."/>
        </authorList>
    </citation>
    <scope>NUCLEOTIDE SEQUENCE [LARGE SCALE GENOMIC DNA]</scope>
    <source>
        <tissue evidence="14">Leaf</tissue>
    </source>
</reference>
<dbReference type="Gene3D" id="1.10.3270.10">
    <property type="entry name" value="HMGR, N-terminal domain"/>
    <property type="match status" value="1"/>
</dbReference>
<dbReference type="FunFam" id="3.90.770.10:FF:000001">
    <property type="entry name" value="3-hydroxy-3-methylglutaryl coenzyme A reductase"/>
    <property type="match status" value="1"/>
</dbReference>
<dbReference type="InterPro" id="IPR004554">
    <property type="entry name" value="HMG_CoA_Rdtase_eu_arc"/>
</dbReference>
<evidence type="ECO:0000256" key="4">
    <source>
        <dbReference type="ARBA" id="ARBA00022692"/>
    </source>
</evidence>
<evidence type="ECO:0000256" key="3">
    <source>
        <dbReference type="ARBA" id="ARBA00007661"/>
    </source>
</evidence>
<keyword evidence="5 12" id="KW-0256">Endoplasmic reticulum</keyword>
<dbReference type="GO" id="GO:0015936">
    <property type="term" value="P:coenzyme A metabolic process"/>
    <property type="evidence" value="ECO:0007669"/>
    <property type="project" value="InterPro"/>
</dbReference>
<dbReference type="PROSITE" id="PS01192">
    <property type="entry name" value="HMG_COA_REDUCTASE_3"/>
    <property type="match status" value="1"/>
</dbReference>
<evidence type="ECO:0000256" key="12">
    <source>
        <dbReference type="RuleBase" id="RU361219"/>
    </source>
</evidence>
<dbReference type="InterPro" id="IPR009023">
    <property type="entry name" value="HMG_CoA_Rdtase_NAD(P)-bd_sf"/>
</dbReference>
<comment type="pathway">
    <text evidence="2 12">Metabolic intermediate biosynthesis; (R)-mevalonate biosynthesis; (R)-mevalonate from acetyl-CoA: step 3/3.</text>
</comment>
<feature type="transmembrane region" description="Helical" evidence="12">
    <location>
        <begin position="130"/>
        <end position="149"/>
    </location>
</feature>
<keyword evidence="11" id="KW-0414">Isoprene biosynthesis</keyword>
<evidence type="ECO:0000256" key="11">
    <source>
        <dbReference type="ARBA" id="ARBA00023229"/>
    </source>
</evidence>
<keyword evidence="7 12" id="KW-1133">Transmembrane helix</keyword>
<evidence type="ECO:0000256" key="13">
    <source>
        <dbReference type="SAM" id="MobiDB-lite"/>
    </source>
</evidence>
<evidence type="ECO:0000313" key="15">
    <source>
        <dbReference type="Proteomes" id="UP001408789"/>
    </source>
</evidence>
<comment type="caution">
    <text evidence="14">The sequence shown here is derived from an EMBL/GenBank/DDBJ whole genome shotgun (WGS) entry which is preliminary data.</text>
</comment>
<dbReference type="InterPro" id="IPR002202">
    <property type="entry name" value="HMG_CoA_Rdtase"/>
</dbReference>
<comment type="similarity">
    <text evidence="3 12">Belongs to the HMG-CoA reductase family.</text>
</comment>
<gene>
    <name evidence="14" type="ORF">SSX86_017861</name>
</gene>
<dbReference type="Gene3D" id="3.30.70.420">
    <property type="entry name" value="Hydroxymethylglutaryl-CoA reductase, class I/II, NAD/NADP-binding domain"/>
    <property type="match status" value="1"/>
</dbReference>
<evidence type="ECO:0000256" key="1">
    <source>
        <dbReference type="ARBA" id="ARBA00004477"/>
    </source>
</evidence>
<keyword evidence="9 12" id="KW-0472">Membrane</keyword>
<dbReference type="PRINTS" id="PR00071">
    <property type="entry name" value="HMGCOARDTASE"/>
</dbReference>
<dbReference type="EC" id="1.1.1.34" evidence="12"/>
<feature type="transmembrane region" description="Helical" evidence="12">
    <location>
        <begin position="88"/>
        <end position="109"/>
    </location>
</feature>
<accession>A0AAP0GX50</accession>
<feature type="region of interest" description="Disordered" evidence="13">
    <location>
        <begin position="25"/>
        <end position="75"/>
    </location>
</feature>
<dbReference type="PANTHER" id="PTHR10572:SF54">
    <property type="entry name" value="3-HYDROXY-3-METHYLGLUTARYL COENZYME A REDUCTASE"/>
    <property type="match status" value="1"/>
</dbReference>
<comment type="catalytic activity">
    <reaction evidence="12">
        <text>(R)-mevalonate + 2 NADP(+) + CoA = (3S)-3-hydroxy-3-methylglutaryl-CoA + 2 NADPH + 2 H(+)</text>
        <dbReference type="Rhea" id="RHEA:15989"/>
        <dbReference type="ChEBI" id="CHEBI:15378"/>
        <dbReference type="ChEBI" id="CHEBI:36464"/>
        <dbReference type="ChEBI" id="CHEBI:43074"/>
        <dbReference type="ChEBI" id="CHEBI:57287"/>
        <dbReference type="ChEBI" id="CHEBI:57783"/>
        <dbReference type="ChEBI" id="CHEBI:58349"/>
        <dbReference type="EC" id="1.1.1.34"/>
    </reaction>
</comment>
<keyword evidence="6 12" id="KW-0521">NADP</keyword>
<dbReference type="Proteomes" id="UP001408789">
    <property type="component" value="Unassembled WGS sequence"/>
</dbReference>
<keyword evidence="15" id="KW-1185">Reference proteome</keyword>
<dbReference type="GO" id="GO:0009753">
    <property type="term" value="P:response to jasmonic acid"/>
    <property type="evidence" value="ECO:0007669"/>
    <property type="project" value="UniProtKB-ARBA"/>
</dbReference>
<keyword evidence="8 12" id="KW-0560">Oxidoreductase</keyword>
<dbReference type="InterPro" id="IPR023282">
    <property type="entry name" value="HMG_CoA_Rdtase_N"/>
</dbReference>
<evidence type="ECO:0000256" key="5">
    <source>
        <dbReference type="ARBA" id="ARBA00022824"/>
    </source>
</evidence>
<organism evidence="14 15">
    <name type="scientific">Deinandra increscens subsp. villosa</name>
    <dbReference type="NCBI Taxonomy" id="3103831"/>
    <lineage>
        <taxon>Eukaryota</taxon>
        <taxon>Viridiplantae</taxon>
        <taxon>Streptophyta</taxon>
        <taxon>Embryophyta</taxon>
        <taxon>Tracheophyta</taxon>
        <taxon>Spermatophyta</taxon>
        <taxon>Magnoliopsida</taxon>
        <taxon>eudicotyledons</taxon>
        <taxon>Gunneridae</taxon>
        <taxon>Pentapetalae</taxon>
        <taxon>asterids</taxon>
        <taxon>campanulids</taxon>
        <taxon>Asterales</taxon>
        <taxon>Asteraceae</taxon>
        <taxon>Asteroideae</taxon>
        <taxon>Heliantheae alliance</taxon>
        <taxon>Madieae</taxon>
        <taxon>Madiinae</taxon>
        <taxon>Deinandra</taxon>
    </lineage>
</organism>
<feature type="compositionally biased region" description="Low complexity" evidence="13">
    <location>
        <begin position="51"/>
        <end position="60"/>
    </location>
</feature>
<dbReference type="GO" id="GO:0016126">
    <property type="term" value="P:sterol biosynthetic process"/>
    <property type="evidence" value="ECO:0007669"/>
    <property type="project" value="TreeGrafter"/>
</dbReference>
<dbReference type="PROSITE" id="PS00318">
    <property type="entry name" value="HMG_COA_REDUCTASE_2"/>
    <property type="match status" value="1"/>
</dbReference>
<dbReference type="GO" id="GO:0016104">
    <property type="term" value="P:triterpenoid biosynthetic process"/>
    <property type="evidence" value="ECO:0007669"/>
    <property type="project" value="UniProtKB-ARBA"/>
</dbReference>
<dbReference type="SUPFAM" id="SSF56542">
    <property type="entry name" value="Substrate-binding domain of HMG-CoA reductase"/>
    <property type="match status" value="1"/>
</dbReference>
<protein>
    <recommendedName>
        <fullName evidence="12">3-hydroxy-3-methylglutaryl coenzyme A reductase</fullName>
        <shortName evidence="12">HMG-CoA reductase</shortName>
        <ecNumber evidence="12">1.1.1.34</ecNumber>
    </recommendedName>
</protein>
<dbReference type="PROSITE" id="PS50065">
    <property type="entry name" value="HMG_COA_REDUCTASE_4"/>
    <property type="match status" value="1"/>
</dbReference>
<dbReference type="CDD" id="cd00643">
    <property type="entry name" value="HMG-CoA_reductase_classI"/>
    <property type="match status" value="1"/>
</dbReference>
<dbReference type="PROSITE" id="PS00066">
    <property type="entry name" value="HMG_COA_REDUCTASE_1"/>
    <property type="match status" value="1"/>
</dbReference>
<dbReference type="FunFam" id="3.30.70.420:FF:000001">
    <property type="entry name" value="3-hydroxy-3-methylglutaryl coenzyme A reductase"/>
    <property type="match status" value="1"/>
</dbReference>
<dbReference type="PANTHER" id="PTHR10572">
    <property type="entry name" value="3-HYDROXY-3-METHYLGLUTARYL-COENZYME A REDUCTASE"/>
    <property type="match status" value="1"/>
</dbReference>
<keyword evidence="4 12" id="KW-0812">Transmembrane</keyword>
<dbReference type="AlphaFoldDB" id="A0AAP0GX50"/>
<dbReference type="Gene3D" id="3.90.770.10">
    <property type="entry name" value="3-hydroxy-3-methylglutaryl-coenzyme A Reductase, Chain A, domain 2"/>
    <property type="match status" value="1"/>
</dbReference>
<dbReference type="GO" id="GO:0016135">
    <property type="term" value="P:saponin biosynthetic process"/>
    <property type="evidence" value="ECO:0007669"/>
    <property type="project" value="UniProtKB-ARBA"/>
</dbReference>
<dbReference type="GO" id="GO:0005789">
    <property type="term" value="C:endoplasmic reticulum membrane"/>
    <property type="evidence" value="ECO:0007669"/>
    <property type="project" value="UniProtKB-SubCell"/>
</dbReference>
<dbReference type="GO" id="GO:0004420">
    <property type="term" value="F:hydroxymethylglutaryl-CoA reductase (NADPH) activity"/>
    <property type="evidence" value="ECO:0007669"/>
    <property type="project" value="UniProtKB-EC"/>
</dbReference>
<evidence type="ECO:0000256" key="2">
    <source>
        <dbReference type="ARBA" id="ARBA00005084"/>
    </source>
</evidence>
<evidence type="ECO:0000256" key="8">
    <source>
        <dbReference type="ARBA" id="ARBA00023002"/>
    </source>
</evidence>
<dbReference type="Pfam" id="PF00368">
    <property type="entry name" value="HMG-CoA_red"/>
    <property type="match status" value="1"/>
</dbReference>
<dbReference type="NCBIfam" id="TIGR00533">
    <property type="entry name" value="HMG_CoA_R_NADP"/>
    <property type="match status" value="1"/>
</dbReference>
<sequence length="594" mass="63425">MCMNAPVKPPIIRRLPSTATLSMDLRRGLPPKPPSPAATIRHRKPNSINHTTTTTNNNNNDRSPSATVTLVDRRSPSPIPKASDALPLPLYLTNGIFFTLFFSVAYFLLHRWREKIRSSTPLHVVTISELGAIVSLIASFIYLLGFFGIDFVQSFIATSRNPKNPNPLPVTTVTLTSEDDEEIVKKLVSGTIPSYSLESKLGDCRRAASIRREALERKTGKSLLGLPLDGFDYEAILGQCCEMPIGYVQLPVGIAGPLLLNGGEYMVPMATTEGCLVASTNRGCKAVLSSGGATAILLKDGMTRAPVVRFATAARAAHLKFFLEDRINFDTLSIVFNKSSRFARLQSIQCSIAGKNLYIRFTCSTGDAMGMNMVSKGVQNVLDFLHIDFPDMDVIGISGNFCSDKKPAAVNWIEGRGKSVVCESVITEEVVKKVLKTTVPALVELNTLKNLAGSAIAGSLGGFNAHAANIVSAIFIATGQDPAQNIESSHCITMMEAVNGGKDLHISVTMPAIEVGTVGGGTQLASQAACLNLLGVKGANKESPGSNARLLATIVAGSVLAGELSLMSAISAGQLVKSHMKYNRSNQDMTVITS</sequence>
<comment type="subcellular location">
    <subcellularLocation>
        <location evidence="1 12">Endoplasmic reticulum membrane</location>
        <topology evidence="1 12">Multi-pass membrane protein</topology>
    </subcellularLocation>
</comment>
<dbReference type="EMBL" id="JBCNJP010000018">
    <property type="protein sequence ID" value="KAK9063989.1"/>
    <property type="molecule type" value="Genomic_DNA"/>
</dbReference>
<dbReference type="FunFam" id="1.10.3270.10:FF:000002">
    <property type="entry name" value="3-hydroxy-3-methylglutaryl coenzyme A reductase"/>
    <property type="match status" value="1"/>
</dbReference>
<dbReference type="InterPro" id="IPR023074">
    <property type="entry name" value="HMG_CoA_Rdtase_cat_sf"/>
</dbReference>
<dbReference type="SUPFAM" id="SSF55035">
    <property type="entry name" value="NAD-binding domain of HMG-CoA reductase"/>
    <property type="match status" value="1"/>
</dbReference>
<dbReference type="InterPro" id="IPR023076">
    <property type="entry name" value="HMG_CoA_Rdtase_CS"/>
</dbReference>
<evidence type="ECO:0000256" key="6">
    <source>
        <dbReference type="ARBA" id="ARBA00022857"/>
    </source>
</evidence>
<evidence type="ECO:0000313" key="14">
    <source>
        <dbReference type="EMBL" id="KAK9063989.1"/>
    </source>
</evidence>
<proteinExistence type="inferred from homology"/>
<evidence type="ECO:0000256" key="7">
    <source>
        <dbReference type="ARBA" id="ARBA00022989"/>
    </source>
</evidence>
<dbReference type="InterPro" id="IPR009029">
    <property type="entry name" value="HMG_CoA_Rdtase_sub-bd_dom_sf"/>
</dbReference>
<dbReference type="GO" id="GO:0005778">
    <property type="term" value="C:peroxisomal membrane"/>
    <property type="evidence" value="ECO:0007669"/>
    <property type="project" value="TreeGrafter"/>
</dbReference>
<keyword evidence="10" id="KW-0325">Glycoprotein</keyword>
<name>A0AAP0GX50_9ASTR</name>
<evidence type="ECO:0000256" key="10">
    <source>
        <dbReference type="ARBA" id="ARBA00023180"/>
    </source>
</evidence>